<organism evidence="1 2">
    <name type="scientific">Actinomadura viridis</name>
    <dbReference type="NCBI Taxonomy" id="58110"/>
    <lineage>
        <taxon>Bacteria</taxon>
        <taxon>Bacillati</taxon>
        <taxon>Actinomycetota</taxon>
        <taxon>Actinomycetes</taxon>
        <taxon>Streptosporangiales</taxon>
        <taxon>Thermomonosporaceae</taxon>
        <taxon>Actinomadura</taxon>
    </lineage>
</organism>
<evidence type="ECO:0008006" key="3">
    <source>
        <dbReference type="Google" id="ProtNLM"/>
    </source>
</evidence>
<dbReference type="PIRSF" id="PIRSF017393">
    <property type="entry name" value="MTase_SAV2177"/>
    <property type="match status" value="1"/>
</dbReference>
<dbReference type="SUPFAM" id="SSF53335">
    <property type="entry name" value="S-adenosyl-L-methionine-dependent methyltransferases"/>
    <property type="match status" value="1"/>
</dbReference>
<proteinExistence type="predicted"/>
<dbReference type="Pfam" id="PF04672">
    <property type="entry name" value="Methyltransf_19"/>
    <property type="match status" value="1"/>
</dbReference>
<accession>A0A931DLS0</accession>
<name>A0A931DLS0_9ACTN</name>
<dbReference type="EMBL" id="JADOUA010000001">
    <property type="protein sequence ID" value="MBG6090883.1"/>
    <property type="molecule type" value="Genomic_DNA"/>
</dbReference>
<reference evidence="1" key="1">
    <citation type="submission" date="2020-11" db="EMBL/GenBank/DDBJ databases">
        <title>Sequencing the genomes of 1000 actinobacteria strains.</title>
        <authorList>
            <person name="Klenk H.-P."/>
        </authorList>
    </citation>
    <scope>NUCLEOTIDE SEQUENCE</scope>
    <source>
        <strain evidence="1">DSM 43175</strain>
    </source>
</reference>
<evidence type="ECO:0000313" key="1">
    <source>
        <dbReference type="EMBL" id="MBG6090883.1"/>
    </source>
</evidence>
<keyword evidence="2" id="KW-1185">Reference proteome</keyword>
<dbReference type="RefSeq" id="WP_197013285.1">
    <property type="nucleotide sequence ID" value="NZ_BAABES010000001.1"/>
</dbReference>
<comment type="caution">
    <text evidence="1">The sequence shown here is derived from an EMBL/GenBank/DDBJ whole genome shotgun (WGS) entry which is preliminary data.</text>
</comment>
<evidence type="ECO:0000313" key="2">
    <source>
        <dbReference type="Proteomes" id="UP000614047"/>
    </source>
</evidence>
<protein>
    <recommendedName>
        <fullName evidence="3">S-adenosyl methyltransferase</fullName>
    </recommendedName>
</protein>
<dbReference type="AlphaFoldDB" id="A0A931DLS0"/>
<dbReference type="Proteomes" id="UP000614047">
    <property type="component" value="Unassembled WGS sequence"/>
</dbReference>
<gene>
    <name evidence="1" type="ORF">IW256_004996</name>
</gene>
<sequence length="261" mass="28402">MREHDPHDPLGPASSRIYDFSIGGKDNYTSDREVALQAVETFPAARLLPRENRKFMRRAVRYLLEAGVRQFLDVGCGLPGKGNVHQIVHGVAPAAPVVYVDHDPVAVIHYQALLHAVPAATAVHADARAPQGILKHPDVTALIDFDRPVGVLMFSVLSHLLDEEDPEATAGAFREAMAPGGHLALCDFTDENLTPAERAAGKDLARRTGVPLTFRSRARIAGYFAGMDLAEPGLVYAPEWRPDRPYEPPTGWLLGGVARKP</sequence>
<dbReference type="InterPro" id="IPR029063">
    <property type="entry name" value="SAM-dependent_MTases_sf"/>
</dbReference>
<dbReference type="InterPro" id="IPR006764">
    <property type="entry name" value="SAM_dep_MeTrfase_SAV2177_type"/>
</dbReference>
<dbReference type="Gene3D" id="3.40.50.150">
    <property type="entry name" value="Vaccinia Virus protein VP39"/>
    <property type="match status" value="1"/>
</dbReference>